<name>A0A1H0S634_9CLOT</name>
<reference evidence="1 2" key="1">
    <citation type="submission" date="2016-10" db="EMBL/GenBank/DDBJ databases">
        <authorList>
            <person name="de Groot N.N."/>
        </authorList>
    </citation>
    <scope>NUCLEOTIDE SEQUENCE [LARGE SCALE GENOMIC DNA]</scope>
    <source>
        <strain evidence="1 2">DSM 12272</strain>
    </source>
</reference>
<dbReference type="EMBL" id="FNJM01000004">
    <property type="protein sequence ID" value="SDP37223.1"/>
    <property type="molecule type" value="Genomic_DNA"/>
</dbReference>
<proteinExistence type="predicted"/>
<accession>A0A1H0S634</accession>
<sequence length="208" mass="22903">MDYYAESHEMYINKFDTRISENIQGFYNRGFRCYCYEHRCSGKCWVGPMGPMGPMGPIGPIGPIGLQGPKGDPGIGVINTVFNGTILNKSTPNNSNISYKKDFVSGADIIQVTNTMFSLAENHIYMVAHNTSATIDIPGFIAVIARLDGIEQEENSVRNVNNTTSGNISMSATFLVKTMETKRYIDFLIRSSSVNSNMTGSISIVKIM</sequence>
<keyword evidence="2" id="KW-1185">Reference proteome</keyword>
<dbReference type="AlphaFoldDB" id="A0A1H0S634"/>
<evidence type="ECO:0000313" key="1">
    <source>
        <dbReference type="EMBL" id="SDP37223.1"/>
    </source>
</evidence>
<protein>
    <recommendedName>
        <fullName evidence="3">Collagen triple helix repeat-containing protein</fullName>
    </recommendedName>
</protein>
<dbReference type="Gene3D" id="1.20.5.320">
    <property type="entry name" value="6-Phosphogluconate Dehydrogenase, domain 3"/>
    <property type="match status" value="1"/>
</dbReference>
<organism evidence="1 2">
    <name type="scientific">Clostridium gasigenes</name>
    <dbReference type="NCBI Taxonomy" id="94869"/>
    <lineage>
        <taxon>Bacteria</taxon>
        <taxon>Bacillati</taxon>
        <taxon>Bacillota</taxon>
        <taxon>Clostridia</taxon>
        <taxon>Eubacteriales</taxon>
        <taxon>Clostridiaceae</taxon>
        <taxon>Clostridium</taxon>
    </lineage>
</organism>
<evidence type="ECO:0000313" key="2">
    <source>
        <dbReference type="Proteomes" id="UP000198597"/>
    </source>
</evidence>
<evidence type="ECO:0008006" key="3">
    <source>
        <dbReference type="Google" id="ProtNLM"/>
    </source>
</evidence>
<gene>
    <name evidence="1" type="ORF">SAMN04488529_104185</name>
</gene>
<dbReference type="Proteomes" id="UP000198597">
    <property type="component" value="Unassembled WGS sequence"/>
</dbReference>
<dbReference type="RefSeq" id="WP_089968788.1">
    <property type="nucleotide sequence ID" value="NZ_FNJM01000004.1"/>
</dbReference>